<dbReference type="SUPFAM" id="SSF82185">
    <property type="entry name" value="Histone H3 K4-specific methyltransferase SET7/9 N-terminal domain"/>
    <property type="match status" value="1"/>
</dbReference>
<dbReference type="OrthoDB" id="88942at2"/>
<dbReference type="Pfam" id="PF07661">
    <property type="entry name" value="MORN_2"/>
    <property type="match status" value="4"/>
</dbReference>
<evidence type="ECO:0000256" key="1">
    <source>
        <dbReference type="SAM" id="Phobius"/>
    </source>
</evidence>
<dbReference type="RefSeq" id="WP_059222468.1">
    <property type="nucleotide sequence ID" value="NZ_LMVH01000001.1"/>
</dbReference>
<keyword evidence="1" id="KW-0812">Transmembrane</keyword>
<evidence type="ECO:0000313" key="3">
    <source>
        <dbReference type="Proteomes" id="UP000054800"/>
    </source>
</evidence>
<feature type="transmembrane region" description="Helical" evidence="1">
    <location>
        <begin position="12"/>
        <end position="32"/>
    </location>
</feature>
<organism evidence="2 3">
    <name type="scientific">Fusobacterium nucleatum subsp. nucleatum</name>
    <dbReference type="NCBI Taxonomy" id="76856"/>
    <lineage>
        <taxon>Bacteria</taxon>
        <taxon>Fusobacteriati</taxon>
        <taxon>Fusobacteriota</taxon>
        <taxon>Fusobacteriia</taxon>
        <taxon>Fusobacteriales</taxon>
        <taxon>Fusobacteriaceae</taxon>
        <taxon>Fusobacterium</taxon>
    </lineage>
</organism>
<accession>A0A101K6E7</accession>
<sequence length="149" mass="17615">MKTILVLMLKGVIFWGILILLILAFIMIRIALKGIRLYEFYYPSGKVSSRAYLNRYGEFEGLEKKFYENGNLKAKIKWRKNILNGISYFYYENGNLKSIIPYKNGIINGIVTHFYDNRKLKYKSLFKNGIEEKILEFYDKDGNKIKDNL</sequence>
<dbReference type="AlphaFoldDB" id="A0A101K6E7"/>
<evidence type="ECO:0008006" key="4">
    <source>
        <dbReference type="Google" id="ProtNLM"/>
    </source>
</evidence>
<gene>
    <name evidence="2" type="ORF">RO03_02215</name>
</gene>
<dbReference type="InterPro" id="IPR011652">
    <property type="entry name" value="MORN_2"/>
</dbReference>
<keyword evidence="1" id="KW-0472">Membrane</keyword>
<name>A0A101K6E7_FUSNC</name>
<dbReference type="Gene3D" id="3.90.930.1">
    <property type="match status" value="1"/>
</dbReference>
<evidence type="ECO:0000313" key="2">
    <source>
        <dbReference type="EMBL" id="KUL98367.1"/>
    </source>
</evidence>
<comment type="caution">
    <text evidence="2">The sequence shown here is derived from an EMBL/GenBank/DDBJ whole genome shotgun (WGS) entry which is preliminary data.</text>
</comment>
<proteinExistence type="predicted"/>
<dbReference type="Proteomes" id="UP000054800">
    <property type="component" value="Unassembled WGS sequence"/>
</dbReference>
<dbReference type="EMBL" id="LMVH01000001">
    <property type="protein sequence ID" value="KUL98367.1"/>
    <property type="molecule type" value="Genomic_DNA"/>
</dbReference>
<keyword evidence="1" id="KW-1133">Transmembrane helix</keyword>
<protein>
    <recommendedName>
        <fullName evidence="4">Toxin-antitoxin system YwqK family antitoxin</fullName>
    </recommendedName>
</protein>
<reference evidence="2 3" key="1">
    <citation type="submission" date="2015-10" db="EMBL/GenBank/DDBJ databases">
        <authorList>
            <person name="Gilbert D.G."/>
        </authorList>
    </citation>
    <scope>NUCLEOTIDE SEQUENCE [LARGE SCALE GENOMIC DNA]</scope>
    <source>
        <strain evidence="2 3">ChDC F311</strain>
    </source>
</reference>